<accession>I3XVR5</accession>
<dbReference type="PANTHER" id="PTHR43311:SF2">
    <property type="entry name" value="GLUTAMATE--TRNA LIGASE, MITOCHONDRIAL-RELATED"/>
    <property type="match status" value="1"/>
</dbReference>
<dbReference type="SUPFAM" id="SSF48163">
    <property type="entry name" value="An anticodon-binding domain of class I aminoacyl-tRNA synthetases"/>
    <property type="match status" value="1"/>
</dbReference>
<dbReference type="AlphaFoldDB" id="I3XVR5"/>
<dbReference type="PANTHER" id="PTHR43311">
    <property type="entry name" value="GLUTAMATE--TRNA LIGASE"/>
    <property type="match status" value="1"/>
</dbReference>
<dbReference type="GO" id="GO:0004818">
    <property type="term" value="F:glutamate-tRNA ligase activity"/>
    <property type="evidence" value="ECO:0007669"/>
    <property type="project" value="TreeGrafter"/>
</dbReference>
<keyword evidence="3 7" id="KW-0547">Nucleotide-binding</keyword>
<keyword evidence="10" id="KW-1185">Reference proteome</keyword>
<feature type="domain" description="Glutamyl/glutaminyl-tRNA synthetase class Ib catalytic" evidence="8">
    <location>
        <begin position="11"/>
        <end position="109"/>
    </location>
</feature>
<name>I3XVR5_SULBS</name>
<evidence type="ECO:0000256" key="3">
    <source>
        <dbReference type="ARBA" id="ARBA00022741"/>
    </source>
</evidence>
<evidence type="ECO:0000259" key="8">
    <source>
        <dbReference type="Pfam" id="PF00749"/>
    </source>
</evidence>
<dbReference type="Pfam" id="PF00749">
    <property type="entry name" value="tRNA-synt_1c"/>
    <property type="match status" value="2"/>
</dbReference>
<organism evidence="9 10">
    <name type="scientific">Sulfurospirillum barnesii (strain ATCC 700032 / DSM 10660 / SES-3)</name>
    <dbReference type="NCBI Taxonomy" id="760154"/>
    <lineage>
        <taxon>Bacteria</taxon>
        <taxon>Pseudomonadati</taxon>
        <taxon>Campylobacterota</taxon>
        <taxon>Epsilonproteobacteria</taxon>
        <taxon>Campylobacterales</taxon>
        <taxon>Sulfurospirillaceae</taxon>
        <taxon>Sulfurospirillum</taxon>
    </lineage>
</organism>
<reference evidence="9 10" key="1">
    <citation type="submission" date="2012-06" db="EMBL/GenBank/DDBJ databases">
        <title>Complete sequence of Sulfurospirillum barnesii SES-3.</title>
        <authorList>
            <consortium name="US DOE Joint Genome Institute"/>
            <person name="Lucas S."/>
            <person name="Han J."/>
            <person name="Lapidus A."/>
            <person name="Cheng J.-F."/>
            <person name="Goodwin L."/>
            <person name="Pitluck S."/>
            <person name="Peters L."/>
            <person name="Ovchinnikova G."/>
            <person name="Lu M."/>
            <person name="Detter J.C."/>
            <person name="Han C."/>
            <person name="Tapia R."/>
            <person name="Land M."/>
            <person name="Hauser L."/>
            <person name="Kyrpides N."/>
            <person name="Ivanova N."/>
            <person name="Pagani I."/>
            <person name="Stolz J."/>
            <person name="Arkin A."/>
            <person name="Dehal P."/>
            <person name="Oremland R."/>
            <person name="Saltikov C."/>
            <person name="Basu P."/>
            <person name="Hollibaugh J."/>
            <person name="Newman D."/>
            <person name="Stolyar S."/>
            <person name="Hazen T."/>
            <person name="Woyke T."/>
        </authorList>
    </citation>
    <scope>NUCLEOTIDE SEQUENCE [LARGE SCALE GENOMIC DNA]</scope>
    <source>
        <strain evidence="10">ATCC 700032 / DSM 10660 / SES-3</strain>
    </source>
</reference>
<dbReference type="HOGENOM" id="CLU_015768_6_0_7"/>
<dbReference type="EMBL" id="CP003333">
    <property type="protein sequence ID" value="AFL68039.1"/>
    <property type="molecule type" value="Genomic_DNA"/>
</dbReference>
<keyword evidence="6 7" id="KW-0030">Aminoacyl-tRNA synthetase</keyword>
<comment type="similarity">
    <text evidence="1">Belongs to the class-I aminoacyl-tRNA synthetase family. Glutamate--tRNA ligase type 1 subfamily.</text>
</comment>
<evidence type="ECO:0000256" key="4">
    <source>
        <dbReference type="ARBA" id="ARBA00022840"/>
    </source>
</evidence>
<evidence type="ECO:0000256" key="6">
    <source>
        <dbReference type="ARBA" id="ARBA00023146"/>
    </source>
</evidence>
<dbReference type="Gene3D" id="3.40.50.620">
    <property type="entry name" value="HUPs"/>
    <property type="match status" value="1"/>
</dbReference>
<dbReference type="SUPFAM" id="SSF52374">
    <property type="entry name" value="Nucleotidylyl transferase"/>
    <property type="match status" value="1"/>
</dbReference>
<dbReference type="GO" id="GO:0006424">
    <property type="term" value="P:glutamyl-tRNA aminoacylation"/>
    <property type="evidence" value="ECO:0007669"/>
    <property type="project" value="TreeGrafter"/>
</dbReference>
<feature type="domain" description="Glutamyl/glutaminyl-tRNA synthetase class Ib catalytic" evidence="8">
    <location>
        <begin position="138"/>
        <end position="241"/>
    </location>
</feature>
<keyword evidence="2 7" id="KW-0436">Ligase</keyword>
<keyword evidence="4 7" id="KW-0067">ATP-binding</keyword>
<keyword evidence="5 7" id="KW-0648">Protein biosynthesis</keyword>
<protein>
    <submittedName>
        <fullName evidence="9">Glutamyl-or glutaminyl-tRNA synthetase</fullName>
    </submittedName>
</protein>
<dbReference type="InterPro" id="IPR020058">
    <property type="entry name" value="Glu/Gln-tRNA-synth_Ib_cat-dom"/>
</dbReference>
<dbReference type="InterPro" id="IPR008925">
    <property type="entry name" value="aa_tRNA-synth_I_cd-bd_sf"/>
</dbReference>
<evidence type="ECO:0000256" key="1">
    <source>
        <dbReference type="ARBA" id="ARBA00007894"/>
    </source>
</evidence>
<dbReference type="PATRIC" id="fig|760154.4.peg.731"/>
<proteinExistence type="inferred from homology"/>
<evidence type="ECO:0000313" key="10">
    <source>
        <dbReference type="Proteomes" id="UP000006176"/>
    </source>
</evidence>
<dbReference type="GO" id="GO:0000049">
    <property type="term" value="F:tRNA binding"/>
    <property type="evidence" value="ECO:0007669"/>
    <property type="project" value="InterPro"/>
</dbReference>
<evidence type="ECO:0000256" key="2">
    <source>
        <dbReference type="ARBA" id="ARBA00022598"/>
    </source>
</evidence>
<dbReference type="STRING" id="760154.Sulba_0734"/>
<sequence length="389" mass="44541">MNSFQRSLTMVRFSVAPTHDILVSELRIALLSALYAQQKNLPLIVRMEDGKRSEEMERREDELLEILSLFGISYSQLYYQSNNFKYHLQFASTLLDRKKAFICFCAEDKASPYDGACEPLSNEEILNNPSPFVIRMKPSSTTSDSFTIMQRDKYPTAIFARACDDMLQGVSTLIREESHKEDASKESLVREALGYEEALNYLYVPNLENAERWSVKALLDEGFMPEAIARYLLALGTEWQRCEEQTNTPVAFEKEALRQMNRACIQNLSDMELSKRLGYACENIGKLAKLYTNTLNTTAEIKVKIDAIFSKKEPLCGFETESKTLQKLILEAPYFESYDAFEAYLAEKSALKAEAFFTPLYVLFMGEKSGLALAQTYPFLKNYLKEIVR</sequence>
<dbReference type="Proteomes" id="UP000006176">
    <property type="component" value="Chromosome"/>
</dbReference>
<dbReference type="InterPro" id="IPR049940">
    <property type="entry name" value="GluQ/Sye"/>
</dbReference>
<dbReference type="eggNOG" id="COG0008">
    <property type="taxonomic scope" value="Bacteria"/>
</dbReference>
<gene>
    <name evidence="9" type="ordered locus">Sulba_0734</name>
</gene>
<evidence type="ECO:0000256" key="7">
    <source>
        <dbReference type="RuleBase" id="RU363037"/>
    </source>
</evidence>
<evidence type="ECO:0000256" key="5">
    <source>
        <dbReference type="ARBA" id="ARBA00022917"/>
    </source>
</evidence>
<evidence type="ECO:0000313" key="9">
    <source>
        <dbReference type="EMBL" id="AFL68039.1"/>
    </source>
</evidence>
<dbReference type="GO" id="GO:0005524">
    <property type="term" value="F:ATP binding"/>
    <property type="evidence" value="ECO:0007669"/>
    <property type="project" value="UniProtKB-KW"/>
</dbReference>
<dbReference type="InterPro" id="IPR014729">
    <property type="entry name" value="Rossmann-like_a/b/a_fold"/>
</dbReference>
<dbReference type="KEGG" id="sba:Sulba_0734"/>
<dbReference type="GO" id="GO:0005829">
    <property type="term" value="C:cytosol"/>
    <property type="evidence" value="ECO:0007669"/>
    <property type="project" value="TreeGrafter"/>
</dbReference>